<feature type="compositionally biased region" description="Low complexity" evidence="1">
    <location>
        <begin position="283"/>
        <end position="292"/>
    </location>
</feature>
<accession>A0A3M7FY23</accession>
<reference evidence="3 4" key="1">
    <citation type="journal article" date="2018" name="BMC Genomics">
        <title>Genomic evidence for intraspecific hybridization in a clonal and extremely halotolerant yeast.</title>
        <authorList>
            <person name="Gostincar C."/>
            <person name="Stajich J.E."/>
            <person name="Zupancic J."/>
            <person name="Zalar P."/>
            <person name="Gunde-Cimerman N."/>
        </authorList>
    </citation>
    <scope>NUCLEOTIDE SEQUENCE [LARGE SCALE GENOMIC DNA]</scope>
    <source>
        <strain evidence="3 4">EXF-171</strain>
    </source>
</reference>
<dbReference type="SUPFAM" id="SSF54695">
    <property type="entry name" value="POZ domain"/>
    <property type="match status" value="1"/>
</dbReference>
<comment type="caution">
    <text evidence="3">The sequence shown here is derived from an EMBL/GenBank/DDBJ whole genome shotgun (WGS) entry which is preliminary data.</text>
</comment>
<organism evidence="3 4">
    <name type="scientific">Hortaea werneckii</name>
    <name type="common">Black yeast</name>
    <name type="synonym">Cladosporium werneckii</name>
    <dbReference type="NCBI Taxonomy" id="91943"/>
    <lineage>
        <taxon>Eukaryota</taxon>
        <taxon>Fungi</taxon>
        <taxon>Dikarya</taxon>
        <taxon>Ascomycota</taxon>
        <taxon>Pezizomycotina</taxon>
        <taxon>Dothideomycetes</taxon>
        <taxon>Dothideomycetidae</taxon>
        <taxon>Mycosphaerellales</taxon>
        <taxon>Teratosphaeriaceae</taxon>
        <taxon>Hortaea</taxon>
    </lineage>
</organism>
<feature type="domain" description="BTB" evidence="2">
    <location>
        <begin position="26"/>
        <end position="93"/>
    </location>
</feature>
<name>A0A3M7FY23_HORWE</name>
<dbReference type="AlphaFoldDB" id="A0A3M7FY23"/>
<dbReference type="InterPro" id="IPR000210">
    <property type="entry name" value="BTB/POZ_dom"/>
</dbReference>
<dbReference type="PANTHER" id="PTHR47843">
    <property type="entry name" value="BTB DOMAIN-CONTAINING PROTEIN-RELATED"/>
    <property type="match status" value="1"/>
</dbReference>
<evidence type="ECO:0000313" key="4">
    <source>
        <dbReference type="Proteomes" id="UP000281468"/>
    </source>
</evidence>
<evidence type="ECO:0000256" key="1">
    <source>
        <dbReference type="SAM" id="MobiDB-lite"/>
    </source>
</evidence>
<dbReference type="PANTHER" id="PTHR47843:SF5">
    <property type="entry name" value="BTB_POZ DOMAIN PROTEIN"/>
    <property type="match status" value="1"/>
</dbReference>
<dbReference type="InterPro" id="IPR011333">
    <property type="entry name" value="SKP1/BTB/POZ_sf"/>
</dbReference>
<dbReference type="PROSITE" id="PS50097">
    <property type="entry name" value="BTB"/>
    <property type="match status" value="1"/>
</dbReference>
<feature type="region of interest" description="Disordered" evidence="1">
    <location>
        <begin position="256"/>
        <end position="292"/>
    </location>
</feature>
<evidence type="ECO:0000313" key="3">
    <source>
        <dbReference type="EMBL" id="RMY93587.1"/>
    </source>
</evidence>
<protein>
    <recommendedName>
        <fullName evidence="2">BTB domain-containing protein</fullName>
    </recommendedName>
</protein>
<dbReference type="Gene3D" id="3.30.710.10">
    <property type="entry name" value="Potassium Channel Kv1.1, Chain A"/>
    <property type="match status" value="1"/>
</dbReference>
<proteinExistence type="predicted"/>
<dbReference type="EMBL" id="QWIQ01000329">
    <property type="protein sequence ID" value="RMY93587.1"/>
    <property type="molecule type" value="Genomic_DNA"/>
</dbReference>
<dbReference type="Pfam" id="PF00651">
    <property type="entry name" value="BTB"/>
    <property type="match status" value="1"/>
</dbReference>
<sequence>MASQDCGNAQVGETLYSKHDAVAGLEDFTVTCKGRKFLVHKVFLACASDFFGNCFKHCCRETLSNSMDFPEHDPDVVFAMLEYIYNGKYGYGKTSPELHDYVRRATFDVEVYAIGAMYQARKLRDEALSRFTSNLAEGLADSDFGPHGHERLLEIFDRITSGLVDPRKELALAMTKTIQRGLSGDANYIRKPAMRKLVIGAPDLMADILCRFSRLTQSSLAGYNCRGCRRNVSFRTQQFWTSAFCPKCGHEGSMAEWNEHENDDDMDEVSDTEEDTDQEESLQRSSSRSPEL</sequence>
<dbReference type="Proteomes" id="UP000281468">
    <property type="component" value="Unassembled WGS sequence"/>
</dbReference>
<dbReference type="CDD" id="cd18186">
    <property type="entry name" value="BTB_POZ_ZBTB_KLHL-like"/>
    <property type="match status" value="1"/>
</dbReference>
<feature type="compositionally biased region" description="Acidic residues" evidence="1">
    <location>
        <begin position="261"/>
        <end position="280"/>
    </location>
</feature>
<gene>
    <name evidence="3" type="ORF">D0862_09187</name>
</gene>
<evidence type="ECO:0000259" key="2">
    <source>
        <dbReference type="PROSITE" id="PS50097"/>
    </source>
</evidence>